<dbReference type="InterPro" id="IPR000210">
    <property type="entry name" value="BTB/POZ_dom"/>
</dbReference>
<dbReference type="SMART" id="SM00225">
    <property type="entry name" value="BTB"/>
    <property type="match status" value="1"/>
</dbReference>
<feature type="region of interest" description="Disordered" evidence="1">
    <location>
        <begin position="416"/>
        <end position="483"/>
    </location>
</feature>
<evidence type="ECO:0000256" key="1">
    <source>
        <dbReference type="SAM" id="MobiDB-lite"/>
    </source>
</evidence>
<sequence length="779" mass="90424">MSINGHITVQDPLKKRHILLPRGQVEERFIVVSYDWFVPVQLLRRLHSTSTENELESIVFPYDESFESHWQLYLEHQSHPPRIRIGLALLAPRDRCLRADIKLTIITTHGGQVIKEALFYDHTFFLAKGESISSYINDHISPKIFLDIEGDLYEDVISKTKQGTPFNTDDCTIVAYVRFINELEIQPKTKAFDFSRRFTVDWKLTKFLHIIEQINQTRPPVGNDRRLVSDRFQFTHVKIIEGVKSKKWRLLIKCPGTPSTNKQTPLYLTIKCSDFIHANYGKVEIICKNEHNILRRYTQSFEDLSDNYTMEFFSLDELATNIYNYRHDFNETNGRYFTIDYLLFSIQIVQPLQRSSVPKNIKRIVEPTMISLNNSGNIQNKGTTTQGIKSFRERDTSSVMKTEPKRISSVLKINDKIKSPEQHGVTRENTTATTGENQISSWNDPFSDEPRKNHMFPPIVSRNQQNRVSPDQINHSPNRFQSSNELKTFPNIQENLFRSPRVFQNKQIRFTSQSRLHSLDRFNYNSNQPSTLTSPSTTTASTEIPDNFTFLINLFRSGLHSDVTIRCRDRQWNLHKSILSSRSIYFNQYFATSNESELNLSNDDETPSPNILEKIFLFLYTNQYTPMNSSNQSPSPLTEKKRRRSSAATTTTTNTTTTTATINTPFDTTRLIFQGAIKYGIDVLSLLCLQDMCNAQNININTASLLLVCLHQALTDIYAKHHLHDYILQVKNLKQIILRFIQLHSREVLLSAQWKLLEKRYPSLVHDVLEFVVFEKIDE</sequence>
<dbReference type="EMBL" id="CAJNOT010000181">
    <property type="protein sequence ID" value="CAF0882357.1"/>
    <property type="molecule type" value="Genomic_DNA"/>
</dbReference>
<name>A0A813YCR1_9BILA</name>
<feature type="compositionally biased region" description="Low complexity" evidence="1">
    <location>
        <begin position="649"/>
        <end position="659"/>
    </location>
</feature>
<accession>A0A813YCR1</accession>
<dbReference type="SUPFAM" id="SSF54695">
    <property type="entry name" value="POZ domain"/>
    <property type="match status" value="1"/>
</dbReference>
<feature type="compositionally biased region" description="Basic and acidic residues" evidence="1">
    <location>
        <begin position="416"/>
        <end position="426"/>
    </location>
</feature>
<dbReference type="Proteomes" id="UP000663864">
    <property type="component" value="Unassembled WGS sequence"/>
</dbReference>
<proteinExistence type="predicted"/>
<feature type="region of interest" description="Disordered" evidence="1">
    <location>
        <begin position="627"/>
        <end position="659"/>
    </location>
</feature>
<dbReference type="InterPro" id="IPR011333">
    <property type="entry name" value="SKP1/BTB/POZ_sf"/>
</dbReference>
<dbReference type="PANTHER" id="PTHR24413">
    <property type="entry name" value="SPECKLE-TYPE POZ PROTEIN"/>
    <property type="match status" value="1"/>
</dbReference>
<dbReference type="Pfam" id="PF00651">
    <property type="entry name" value="BTB"/>
    <property type="match status" value="1"/>
</dbReference>
<dbReference type="Gene3D" id="3.30.710.10">
    <property type="entry name" value="Potassium Channel Kv1.1, Chain A"/>
    <property type="match status" value="1"/>
</dbReference>
<organism evidence="3 4">
    <name type="scientific">Rotaria sordida</name>
    <dbReference type="NCBI Taxonomy" id="392033"/>
    <lineage>
        <taxon>Eukaryota</taxon>
        <taxon>Metazoa</taxon>
        <taxon>Spiralia</taxon>
        <taxon>Gnathifera</taxon>
        <taxon>Rotifera</taxon>
        <taxon>Eurotatoria</taxon>
        <taxon>Bdelloidea</taxon>
        <taxon>Philodinida</taxon>
        <taxon>Philodinidae</taxon>
        <taxon>Rotaria</taxon>
    </lineage>
</organism>
<evidence type="ECO:0000259" key="2">
    <source>
        <dbReference type="PROSITE" id="PS50097"/>
    </source>
</evidence>
<feature type="compositionally biased region" description="Polar residues" evidence="1">
    <location>
        <begin position="375"/>
        <end position="388"/>
    </location>
</feature>
<gene>
    <name evidence="3" type="ORF">ZHD862_LOCUS6452</name>
</gene>
<evidence type="ECO:0000313" key="4">
    <source>
        <dbReference type="Proteomes" id="UP000663864"/>
    </source>
</evidence>
<feature type="compositionally biased region" description="Basic and acidic residues" evidence="1">
    <location>
        <begin position="390"/>
        <end position="401"/>
    </location>
</feature>
<feature type="compositionally biased region" description="Polar residues" evidence="1">
    <location>
        <begin position="461"/>
        <end position="483"/>
    </location>
</feature>
<comment type="caution">
    <text evidence="3">The sequence shown here is derived from an EMBL/GenBank/DDBJ whole genome shotgun (WGS) entry which is preliminary data.</text>
</comment>
<dbReference type="PROSITE" id="PS50097">
    <property type="entry name" value="BTB"/>
    <property type="match status" value="1"/>
</dbReference>
<reference evidence="3" key="1">
    <citation type="submission" date="2021-02" db="EMBL/GenBank/DDBJ databases">
        <authorList>
            <person name="Nowell W R."/>
        </authorList>
    </citation>
    <scope>NUCLEOTIDE SEQUENCE</scope>
</reference>
<feature type="compositionally biased region" description="Polar residues" evidence="1">
    <location>
        <begin position="427"/>
        <end position="444"/>
    </location>
</feature>
<feature type="compositionally biased region" description="Polar residues" evidence="1">
    <location>
        <begin position="627"/>
        <end position="636"/>
    </location>
</feature>
<protein>
    <recommendedName>
        <fullName evidence="2">BTB domain-containing protein</fullName>
    </recommendedName>
</protein>
<feature type="region of interest" description="Disordered" evidence="1">
    <location>
        <begin position="375"/>
        <end position="401"/>
    </location>
</feature>
<evidence type="ECO:0000313" key="3">
    <source>
        <dbReference type="EMBL" id="CAF0882357.1"/>
    </source>
</evidence>
<dbReference type="AlphaFoldDB" id="A0A813YCR1"/>
<feature type="domain" description="BTB" evidence="2">
    <location>
        <begin position="561"/>
        <end position="628"/>
    </location>
</feature>
<dbReference type="CDD" id="cd18186">
    <property type="entry name" value="BTB_POZ_ZBTB_KLHL-like"/>
    <property type="match status" value="1"/>
</dbReference>